<dbReference type="InterPro" id="IPR037923">
    <property type="entry name" value="HTH-like"/>
</dbReference>
<name>A0A1B9QYJ2_9VIBR</name>
<dbReference type="RefSeq" id="WP_065576833.1">
    <property type="nucleotide sequence ID" value="NZ_JBNGCH010000511.1"/>
</dbReference>
<evidence type="ECO:0000256" key="3">
    <source>
        <dbReference type="ARBA" id="ARBA00023159"/>
    </source>
</evidence>
<proteinExistence type="predicted"/>
<dbReference type="Pfam" id="PF12833">
    <property type="entry name" value="HTH_18"/>
    <property type="match status" value="1"/>
</dbReference>
<dbReference type="PROSITE" id="PS01124">
    <property type="entry name" value="HTH_ARAC_FAMILY_2"/>
    <property type="match status" value="1"/>
</dbReference>
<dbReference type="InterPro" id="IPR018060">
    <property type="entry name" value="HTH_AraC"/>
</dbReference>
<sequence>MLESSQNLFESVIDQDHTKNSWQDQVYLSDKCRERFLGLSEVPEFEPIGFFMAGMAKLVDGYIVERERVDVHTLLFTLEGEGLLTLANQRQTIPPNSLVILPAGLPYRFELSNKSNDWKMVWLLLSPNDKWKSVIAGGQAVVPFHQCEQVWSLMSLLHHEISGRSSYRKLLSSEISRLLNRMEASPSNSTLRVQSVFNLIESQLHLAWSVKQIAKQCFLSEEQLNRLTKALFGQTPQERLIHLRMEKAAELLHHKEWSISMIAQRLGYKDPYAFSHRFKKYFGESPRSYRKQRIAKLNQ</sequence>
<keyword evidence="4" id="KW-0804">Transcription</keyword>
<dbReference type="Gene3D" id="1.10.10.60">
    <property type="entry name" value="Homeodomain-like"/>
    <property type="match status" value="2"/>
</dbReference>
<dbReference type="InterPro" id="IPR003313">
    <property type="entry name" value="AraC-bd"/>
</dbReference>
<dbReference type="InterPro" id="IPR009057">
    <property type="entry name" value="Homeodomain-like_sf"/>
</dbReference>
<evidence type="ECO:0000256" key="1">
    <source>
        <dbReference type="ARBA" id="ARBA00023015"/>
    </source>
</evidence>
<keyword evidence="1" id="KW-0805">Transcription regulation</keyword>
<protein>
    <submittedName>
        <fullName evidence="6">AraC family transcriptional regulator</fullName>
    </submittedName>
</protein>
<dbReference type="EMBL" id="MAJZ01000511">
    <property type="protein sequence ID" value="OCH75783.1"/>
    <property type="molecule type" value="Genomic_DNA"/>
</dbReference>
<dbReference type="Pfam" id="PF02311">
    <property type="entry name" value="AraC_binding"/>
    <property type="match status" value="1"/>
</dbReference>
<dbReference type="AlphaFoldDB" id="A0A1B9QYJ2"/>
<dbReference type="SUPFAM" id="SSF46689">
    <property type="entry name" value="Homeodomain-like"/>
    <property type="match status" value="1"/>
</dbReference>
<accession>A0A1B9QYJ2</accession>
<dbReference type="Proteomes" id="UP000093173">
    <property type="component" value="Unassembled WGS sequence"/>
</dbReference>
<evidence type="ECO:0000256" key="4">
    <source>
        <dbReference type="ARBA" id="ARBA00023163"/>
    </source>
</evidence>
<feature type="domain" description="HTH araC/xylS-type" evidence="5">
    <location>
        <begin position="194"/>
        <end position="292"/>
    </location>
</feature>
<keyword evidence="3" id="KW-0010">Activator</keyword>
<evidence type="ECO:0000256" key="2">
    <source>
        <dbReference type="ARBA" id="ARBA00023125"/>
    </source>
</evidence>
<gene>
    <name evidence="6" type="ORF">A6E14_10525</name>
</gene>
<keyword evidence="7" id="KW-1185">Reference proteome</keyword>
<comment type="caution">
    <text evidence="6">The sequence shown here is derived from an EMBL/GenBank/DDBJ whole genome shotgun (WGS) entry which is preliminary data.</text>
</comment>
<dbReference type="SUPFAM" id="SSF51215">
    <property type="entry name" value="Regulatory protein AraC"/>
    <property type="match status" value="1"/>
</dbReference>
<dbReference type="PANTHER" id="PTHR43280:SF2">
    <property type="entry name" value="HTH-TYPE TRANSCRIPTIONAL REGULATOR EXSA"/>
    <property type="match status" value="1"/>
</dbReference>
<evidence type="ECO:0000259" key="5">
    <source>
        <dbReference type="PROSITE" id="PS01124"/>
    </source>
</evidence>
<dbReference type="GO" id="GO:0043565">
    <property type="term" value="F:sequence-specific DNA binding"/>
    <property type="evidence" value="ECO:0007669"/>
    <property type="project" value="InterPro"/>
</dbReference>
<dbReference type="PROSITE" id="PS00041">
    <property type="entry name" value="HTH_ARAC_FAMILY_1"/>
    <property type="match status" value="1"/>
</dbReference>
<organism evidence="6 7">
    <name type="scientific">Vibrio genomosp. F10</name>
    <dbReference type="NCBI Taxonomy" id="723171"/>
    <lineage>
        <taxon>Bacteria</taxon>
        <taxon>Pseudomonadati</taxon>
        <taxon>Pseudomonadota</taxon>
        <taxon>Gammaproteobacteria</taxon>
        <taxon>Vibrionales</taxon>
        <taxon>Vibrionaceae</taxon>
        <taxon>Vibrio</taxon>
    </lineage>
</organism>
<dbReference type="PANTHER" id="PTHR43280">
    <property type="entry name" value="ARAC-FAMILY TRANSCRIPTIONAL REGULATOR"/>
    <property type="match status" value="1"/>
</dbReference>
<evidence type="ECO:0000313" key="7">
    <source>
        <dbReference type="Proteomes" id="UP000093173"/>
    </source>
</evidence>
<dbReference type="PRINTS" id="PR00032">
    <property type="entry name" value="HTHARAC"/>
</dbReference>
<dbReference type="InterPro" id="IPR018062">
    <property type="entry name" value="HTH_AraC-typ_CS"/>
</dbReference>
<dbReference type="InterPro" id="IPR020449">
    <property type="entry name" value="Tscrpt_reg_AraC-type_HTH"/>
</dbReference>
<evidence type="ECO:0000313" key="6">
    <source>
        <dbReference type="EMBL" id="OCH75783.1"/>
    </source>
</evidence>
<reference evidence="7" key="1">
    <citation type="submission" date="2016-06" db="EMBL/GenBank/DDBJ databases">
        <authorList>
            <person name="Hehemann J.-H."/>
            <person name="Arevalo P."/>
            <person name="Datta M.S."/>
            <person name="Polz M.F."/>
        </authorList>
    </citation>
    <scope>NUCLEOTIDE SEQUENCE [LARGE SCALE GENOMIC DNA]</scope>
    <source>
        <strain evidence="7">9CSC122</strain>
    </source>
</reference>
<dbReference type="SMART" id="SM00342">
    <property type="entry name" value="HTH_ARAC"/>
    <property type="match status" value="1"/>
</dbReference>
<keyword evidence="2" id="KW-0238">DNA-binding</keyword>
<dbReference type="GO" id="GO:0003700">
    <property type="term" value="F:DNA-binding transcription factor activity"/>
    <property type="evidence" value="ECO:0007669"/>
    <property type="project" value="InterPro"/>
</dbReference>